<dbReference type="EMBL" id="CP012040">
    <property type="protein sequence ID" value="AKP54241.1"/>
    <property type="molecule type" value="Genomic_DNA"/>
</dbReference>
<dbReference type="RefSeq" id="WP_048644245.1">
    <property type="nucleotide sequence ID" value="NZ_CP012040.1"/>
</dbReference>
<dbReference type="SUPFAM" id="SSF48452">
    <property type="entry name" value="TPR-like"/>
    <property type="match status" value="1"/>
</dbReference>
<evidence type="ECO:0000259" key="7">
    <source>
        <dbReference type="Pfam" id="PF14322"/>
    </source>
</evidence>
<dbReference type="InterPro" id="IPR033985">
    <property type="entry name" value="SusD-like_N"/>
</dbReference>
<comment type="subcellular location">
    <subcellularLocation>
        <location evidence="1">Cell outer membrane</location>
    </subcellularLocation>
</comment>
<accession>A0A0H4PI82</accession>
<sequence length="504" mass="56752">MKTKIYKSLVLAVTCLFAGCADLEEKPVGLLAPESLFNSEKDVETAIFGAYGWIASERLYGRQFVTSIMLRGDMVDIGDRGTPAERQQVNDFNMDDNNGMVRVFWPYWYQVVSAANAAIAGAETLELDETVSNQLIAEARFVRAFSYYHLVRVFGDIPYIDYFITDPEAVKDISKTSAEDVYKGILEDLAFAKQYLPDTQPSDVRSRPTKGTAASYLASVNLTLEDYPKAYEEAKWVIDNKDRFGYELEADYQNLFRADMADNLKEHIFAIDFLGQQNGGGGANDDIMPPMTGIRGADNLGWSVCVPSMAVYNTWDDRDYRKQVSFEDEALVGGVMVPYTEFQNTQRPHIAKYRRFPGNSNSDGRYSDNNYAAMRYAEVLLIAAEAATEINNGPTAEAVALVNSIRERARNAAGQMNNFPEDVQSGMDKDSFVNLVLEERRIELSFEYKRWYDIKRRKLGETVFKGANSLEPHSNFDASRDYLMPLPSIELDVNPNLAPQNPGY</sequence>
<evidence type="ECO:0000256" key="4">
    <source>
        <dbReference type="ARBA" id="ARBA00023136"/>
    </source>
</evidence>
<feature type="domain" description="RagB/SusD" evidence="6">
    <location>
        <begin position="343"/>
        <end position="504"/>
    </location>
</feature>
<keyword evidence="9" id="KW-1185">Reference proteome</keyword>
<dbReference type="Proteomes" id="UP000036520">
    <property type="component" value="Chromosome"/>
</dbReference>
<protein>
    <submittedName>
        <fullName evidence="8">RagB/SusD domain-containing protein</fullName>
    </submittedName>
</protein>
<evidence type="ECO:0000259" key="6">
    <source>
        <dbReference type="Pfam" id="PF07980"/>
    </source>
</evidence>
<dbReference type="Pfam" id="PF14322">
    <property type="entry name" value="SusD-like_3"/>
    <property type="match status" value="1"/>
</dbReference>
<dbReference type="Pfam" id="PF07980">
    <property type="entry name" value="SusD_RagB"/>
    <property type="match status" value="1"/>
</dbReference>
<evidence type="ECO:0000256" key="2">
    <source>
        <dbReference type="ARBA" id="ARBA00006275"/>
    </source>
</evidence>
<keyword evidence="4" id="KW-0472">Membrane</keyword>
<reference evidence="8 9" key="1">
    <citation type="submission" date="2015-07" db="EMBL/GenBank/DDBJ databases">
        <authorList>
            <person name="Kim K.M."/>
        </authorList>
    </citation>
    <scope>NUCLEOTIDE SEQUENCE [LARGE SCALE GENOMIC DNA]</scope>
    <source>
        <strain evidence="8 9">KCTC 12363</strain>
    </source>
</reference>
<dbReference type="KEGG" id="camu:CA2015_4920"/>
<evidence type="ECO:0000313" key="9">
    <source>
        <dbReference type="Proteomes" id="UP000036520"/>
    </source>
</evidence>
<name>A0A0H4PI82_9BACT</name>
<dbReference type="InterPro" id="IPR012944">
    <property type="entry name" value="SusD_RagB_dom"/>
</dbReference>
<dbReference type="Gene3D" id="1.25.40.390">
    <property type="match status" value="1"/>
</dbReference>
<proteinExistence type="inferred from homology"/>
<dbReference type="STRING" id="320787.CA2015_4920"/>
<evidence type="ECO:0000256" key="3">
    <source>
        <dbReference type="ARBA" id="ARBA00022729"/>
    </source>
</evidence>
<organism evidence="8 9">
    <name type="scientific">Cyclobacterium amurskyense</name>
    <dbReference type="NCBI Taxonomy" id="320787"/>
    <lineage>
        <taxon>Bacteria</taxon>
        <taxon>Pseudomonadati</taxon>
        <taxon>Bacteroidota</taxon>
        <taxon>Cytophagia</taxon>
        <taxon>Cytophagales</taxon>
        <taxon>Cyclobacteriaceae</taxon>
        <taxon>Cyclobacterium</taxon>
    </lineage>
</organism>
<evidence type="ECO:0000256" key="5">
    <source>
        <dbReference type="ARBA" id="ARBA00023237"/>
    </source>
</evidence>
<dbReference type="PROSITE" id="PS51257">
    <property type="entry name" value="PROKAR_LIPOPROTEIN"/>
    <property type="match status" value="1"/>
</dbReference>
<dbReference type="OrthoDB" id="691907at2"/>
<dbReference type="InterPro" id="IPR011990">
    <property type="entry name" value="TPR-like_helical_dom_sf"/>
</dbReference>
<evidence type="ECO:0000256" key="1">
    <source>
        <dbReference type="ARBA" id="ARBA00004442"/>
    </source>
</evidence>
<gene>
    <name evidence="8" type="ORF">CA2015_4920</name>
</gene>
<keyword evidence="5" id="KW-0998">Cell outer membrane</keyword>
<keyword evidence="3" id="KW-0732">Signal</keyword>
<feature type="domain" description="SusD-like N-terminal" evidence="7">
    <location>
        <begin position="80"/>
        <end position="222"/>
    </location>
</feature>
<comment type="similarity">
    <text evidence="2">Belongs to the SusD family.</text>
</comment>
<dbReference type="GO" id="GO:0009279">
    <property type="term" value="C:cell outer membrane"/>
    <property type="evidence" value="ECO:0007669"/>
    <property type="project" value="UniProtKB-SubCell"/>
</dbReference>
<evidence type="ECO:0000313" key="8">
    <source>
        <dbReference type="EMBL" id="AKP54241.1"/>
    </source>
</evidence>
<dbReference type="AlphaFoldDB" id="A0A0H4PI82"/>